<dbReference type="InterPro" id="IPR004706">
    <property type="entry name" value="Arsenical-R_Acr3"/>
</dbReference>
<evidence type="ECO:0000256" key="5">
    <source>
        <dbReference type="ARBA" id="ARBA00022692"/>
    </source>
</evidence>
<accession>A0A4R2RYP8</accession>
<evidence type="ECO:0000256" key="8">
    <source>
        <dbReference type="SAM" id="Phobius"/>
    </source>
</evidence>
<organism evidence="9 10">
    <name type="scientific">Heliophilum fasciatum</name>
    <dbReference type="NCBI Taxonomy" id="35700"/>
    <lineage>
        <taxon>Bacteria</taxon>
        <taxon>Bacillati</taxon>
        <taxon>Bacillota</taxon>
        <taxon>Clostridia</taxon>
        <taxon>Eubacteriales</taxon>
        <taxon>Heliobacteriaceae</taxon>
        <taxon>Heliophilum</taxon>
    </lineage>
</organism>
<dbReference type="GO" id="GO:0005886">
    <property type="term" value="C:plasma membrane"/>
    <property type="evidence" value="ECO:0007669"/>
    <property type="project" value="UniProtKB-SubCell"/>
</dbReference>
<feature type="transmembrane region" description="Helical" evidence="8">
    <location>
        <begin position="35"/>
        <end position="55"/>
    </location>
</feature>
<evidence type="ECO:0000256" key="6">
    <source>
        <dbReference type="ARBA" id="ARBA00022989"/>
    </source>
</evidence>
<comment type="subcellular location">
    <subcellularLocation>
        <location evidence="1">Cell membrane</location>
        <topology evidence="1">Multi-pass membrane protein</topology>
    </subcellularLocation>
</comment>
<feature type="transmembrane region" description="Helical" evidence="8">
    <location>
        <begin position="231"/>
        <end position="257"/>
    </location>
</feature>
<dbReference type="Gene3D" id="1.20.1530.20">
    <property type="match status" value="1"/>
</dbReference>
<keyword evidence="5 8" id="KW-0812">Transmembrane</keyword>
<dbReference type="EMBL" id="SLXT01000002">
    <property type="protein sequence ID" value="TCP68654.1"/>
    <property type="molecule type" value="Genomic_DNA"/>
</dbReference>
<keyword evidence="10" id="KW-1185">Reference proteome</keyword>
<dbReference type="AlphaFoldDB" id="A0A4R2RYP8"/>
<dbReference type="GO" id="GO:0015297">
    <property type="term" value="F:antiporter activity"/>
    <property type="evidence" value="ECO:0007669"/>
    <property type="project" value="InterPro"/>
</dbReference>
<feature type="transmembrane region" description="Helical" evidence="8">
    <location>
        <begin position="12"/>
        <end position="29"/>
    </location>
</feature>
<comment type="similarity">
    <text evidence="2">Belongs to the arsenical resistance-3 (ACR3) (TC 2.A.59) family.</text>
</comment>
<keyword evidence="7 8" id="KW-0472">Membrane</keyword>
<proteinExistence type="inferred from homology"/>
<dbReference type="GO" id="GO:0015104">
    <property type="term" value="F:antimonite transmembrane transporter activity"/>
    <property type="evidence" value="ECO:0007669"/>
    <property type="project" value="TreeGrafter"/>
</dbReference>
<keyword evidence="6 8" id="KW-1133">Transmembrane helix</keyword>
<evidence type="ECO:0000313" key="9">
    <source>
        <dbReference type="EMBL" id="TCP68654.1"/>
    </source>
</evidence>
<dbReference type="InterPro" id="IPR038770">
    <property type="entry name" value="Na+/solute_symporter_sf"/>
</dbReference>
<feature type="transmembrane region" description="Helical" evidence="8">
    <location>
        <begin position="133"/>
        <end position="151"/>
    </location>
</feature>
<evidence type="ECO:0000256" key="3">
    <source>
        <dbReference type="ARBA" id="ARBA00022448"/>
    </source>
</evidence>
<keyword evidence="4" id="KW-1003">Cell membrane</keyword>
<dbReference type="RefSeq" id="WP_131917860.1">
    <property type="nucleotide sequence ID" value="NZ_JAOQNU010000002.1"/>
</dbReference>
<name>A0A4R2RYP8_9FIRM</name>
<feature type="transmembrane region" description="Helical" evidence="8">
    <location>
        <begin position="163"/>
        <end position="181"/>
    </location>
</feature>
<evidence type="ECO:0000256" key="1">
    <source>
        <dbReference type="ARBA" id="ARBA00004651"/>
    </source>
</evidence>
<gene>
    <name evidence="9" type="ORF">EDD73_10249</name>
</gene>
<dbReference type="PANTHER" id="PTHR43057">
    <property type="entry name" value="ARSENITE EFFLUX TRANSPORTER"/>
    <property type="match status" value="1"/>
</dbReference>
<protein>
    <submittedName>
        <fullName evidence="9">ACR3 family arsenite efflux pump ArsB</fullName>
    </submittedName>
</protein>
<evidence type="ECO:0000313" key="10">
    <source>
        <dbReference type="Proteomes" id="UP000294813"/>
    </source>
</evidence>
<dbReference type="Proteomes" id="UP000294813">
    <property type="component" value="Unassembled WGS sequence"/>
</dbReference>
<feature type="transmembrane region" description="Helical" evidence="8">
    <location>
        <begin position="67"/>
        <end position="87"/>
    </location>
</feature>
<evidence type="ECO:0000256" key="2">
    <source>
        <dbReference type="ARBA" id="ARBA00010110"/>
    </source>
</evidence>
<dbReference type="InterPro" id="IPR002657">
    <property type="entry name" value="BilAc:Na_symport/Acr3"/>
</dbReference>
<feature type="transmembrane region" description="Helical" evidence="8">
    <location>
        <begin position="201"/>
        <end position="219"/>
    </location>
</feature>
<evidence type="ECO:0000256" key="4">
    <source>
        <dbReference type="ARBA" id="ARBA00022475"/>
    </source>
</evidence>
<dbReference type="Pfam" id="PF01758">
    <property type="entry name" value="SBF"/>
    <property type="match status" value="1"/>
</dbReference>
<dbReference type="OrthoDB" id="1551454at2"/>
<comment type="caution">
    <text evidence="9">The sequence shown here is derived from an EMBL/GenBank/DDBJ whole genome shotgun (WGS) entry which is preliminary data.</text>
</comment>
<reference evidence="9 10" key="1">
    <citation type="submission" date="2019-03" db="EMBL/GenBank/DDBJ databases">
        <title>Genomic Encyclopedia of Type Strains, Phase IV (KMG-IV): sequencing the most valuable type-strain genomes for metagenomic binning, comparative biology and taxonomic classification.</title>
        <authorList>
            <person name="Goeker M."/>
        </authorList>
    </citation>
    <scope>NUCLEOTIDE SEQUENCE [LARGE SCALE GENOMIC DNA]</scope>
    <source>
        <strain evidence="9 10">DSM 11170</strain>
    </source>
</reference>
<feature type="transmembrane region" description="Helical" evidence="8">
    <location>
        <begin position="99"/>
        <end position="121"/>
    </location>
</feature>
<dbReference type="PANTHER" id="PTHR43057:SF1">
    <property type="entry name" value="ARSENICAL-RESISTANCE PROTEIN 3"/>
    <property type="match status" value="1"/>
</dbReference>
<keyword evidence="3" id="KW-0813">Transport</keyword>
<dbReference type="GO" id="GO:0015105">
    <property type="term" value="F:arsenite transmembrane transporter activity"/>
    <property type="evidence" value="ECO:0007669"/>
    <property type="project" value="TreeGrafter"/>
</dbReference>
<evidence type="ECO:0000256" key="7">
    <source>
        <dbReference type="ARBA" id="ARBA00023136"/>
    </source>
</evidence>
<sequence length="327" mass="35787">MGKTVFFWPSKNPVLSIPLALALGFLIGLQADTTFLSSSILIFTFLMIYPTMIGVKLREAFDLSHAKVVGISLLINFLLIPLLAWGLGKVFLSNDPTMMAGLAIAGLLPTSGMTISWTMMFKGNVPAAVKMTALSLIVGSLLAPFYLLLMVGKYVPVDIMKTFTTIAIIVFLPMILGHFTFQQLLRRYGQEHFQKVLKPYMPAFSFWAMLAVIFSSISMKAKTVIAQPHLIGGILVALVIFYLANFTVSTVMARLFFAKPDGIALIYGTVMRNLSIALGLAITAFGPQAGLVVTLAFILQVQAAAWYGKLAEQYHFFGKPQEVTAKQ</sequence>